<organism evidence="3 4">
    <name type="scientific">Dictyocaulus viviparus</name>
    <name type="common">Bovine lungworm</name>
    <dbReference type="NCBI Taxonomy" id="29172"/>
    <lineage>
        <taxon>Eukaryota</taxon>
        <taxon>Metazoa</taxon>
        <taxon>Ecdysozoa</taxon>
        <taxon>Nematoda</taxon>
        <taxon>Chromadorea</taxon>
        <taxon>Rhabditida</taxon>
        <taxon>Rhabditina</taxon>
        <taxon>Rhabditomorpha</taxon>
        <taxon>Strongyloidea</taxon>
        <taxon>Metastrongylidae</taxon>
        <taxon>Dictyocaulus</taxon>
    </lineage>
</organism>
<sequence>MGCFNALEQWKYVILCFKTFKNETACSYNVETREGFDHWGFGVCCCRSEKCNQLPPDWLCLPRWNSWWRVFSNFLILFSFLSLLFFTIGCCEGTYTSRQELKRRGSLSSESGSGHKDIG</sequence>
<keyword evidence="2" id="KW-0472">Membrane</keyword>
<evidence type="ECO:0000256" key="1">
    <source>
        <dbReference type="SAM" id="MobiDB-lite"/>
    </source>
</evidence>
<evidence type="ECO:0000313" key="3">
    <source>
        <dbReference type="EMBL" id="KJH50346.1"/>
    </source>
</evidence>
<reference evidence="3 4" key="1">
    <citation type="submission" date="2013-11" db="EMBL/GenBank/DDBJ databases">
        <title>Draft genome of the bovine lungworm Dictyocaulus viviparus.</title>
        <authorList>
            <person name="Mitreva M."/>
        </authorList>
    </citation>
    <scope>NUCLEOTIDE SEQUENCE [LARGE SCALE GENOMIC DNA]</scope>
    <source>
        <strain evidence="3 4">HannoverDv2000</strain>
    </source>
</reference>
<evidence type="ECO:0000256" key="2">
    <source>
        <dbReference type="SAM" id="Phobius"/>
    </source>
</evidence>
<dbReference type="Proteomes" id="UP000053766">
    <property type="component" value="Unassembled WGS sequence"/>
</dbReference>
<gene>
    <name evidence="3" type="ORF">DICVIV_03540</name>
</gene>
<evidence type="ECO:0000313" key="4">
    <source>
        <dbReference type="Proteomes" id="UP000053766"/>
    </source>
</evidence>
<accession>A0A0D8Y6Z1</accession>
<keyword evidence="2" id="KW-1133">Transmembrane helix</keyword>
<feature type="transmembrane region" description="Helical" evidence="2">
    <location>
        <begin position="74"/>
        <end position="95"/>
    </location>
</feature>
<feature type="region of interest" description="Disordered" evidence="1">
    <location>
        <begin position="99"/>
        <end position="119"/>
    </location>
</feature>
<name>A0A0D8Y6Z1_DICVI</name>
<dbReference type="AlphaFoldDB" id="A0A0D8Y6Z1"/>
<proteinExistence type="predicted"/>
<keyword evidence="4" id="KW-1185">Reference proteome</keyword>
<keyword evidence="2" id="KW-0812">Transmembrane</keyword>
<protein>
    <submittedName>
        <fullName evidence="3">Uncharacterized protein</fullName>
    </submittedName>
</protein>
<dbReference type="OrthoDB" id="5867550at2759"/>
<dbReference type="EMBL" id="KN716209">
    <property type="protein sequence ID" value="KJH50346.1"/>
    <property type="molecule type" value="Genomic_DNA"/>
</dbReference>
<reference evidence="4" key="2">
    <citation type="journal article" date="2016" name="Sci. Rep.">
        <title>Dictyocaulus viviparus genome, variome and transcriptome elucidate lungworm biology and support future intervention.</title>
        <authorList>
            <person name="McNulty S.N."/>
            <person name="Strube C."/>
            <person name="Rosa B.A."/>
            <person name="Martin J.C."/>
            <person name="Tyagi R."/>
            <person name="Choi Y.J."/>
            <person name="Wang Q."/>
            <person name="Hallsworth Pepin K."/>
            <person name="Zhang X."/>
            <person name="Ozersky P."/>
            <person name="Wilson R.K."/>
            <person name="Sternberg P.W."/>
            <person name="Gasser R.B."/>
            <person name="Mitreva M."/>
        </authorList>
    </citation>
    <scope>NUCLEOTIDE SEQUENCE [LARGE SCALE GENOMIC DNA]</scope>
    <source>
        <strain evidence="4">HannoverDv2000</strain>
    </source>
</reference>